<evidence type="ECO:0000256" key="5">
    <source>
        <dbReference type="ARBA" id="ARBA00022475"/>
    </source>
</evidence>
<evidence type="ECO:0000256" key="7">
    <source>
        <dbReference type="ARBA" id="ARBA00022989"/>
    </source>
</evidence>
<evidence type="ECO:0000256" key="1">
    <source>
        <dbReference type="ARBA" id="ARBA00004651"/>
    </source>
</evidence>
<feature type="transmembrane region" description="Helical" evidence="10">
    <location>
        <begin position="316"/>
        <end position="339"/>
    </location>
</feature>
<dbReference type="EMBL" id="FUXZ01000009">
    <property type="protein sequence ID" value="SKA68020.1"/>
    <property type="molecule type" value="Genomic_DNA"/>
</dbReference>
<dbReference type="Pfam" id="PF02687">
    <property type="entry name" value="FtsX"/>
    <property type="match status" value="1"/>
</dbReference>
<dbReference type="InterPro" id="IPR003838">
    <property type="entry name" value="ABC3_permease_C"/>
</dbReference>
<sequence>MVTFNKLILKSISSKFYRSIGLVVIGFVVSFSLIMTSLIIIGMKHGSENVVDRMGADIIVVPKNYGNEIEGMLLTTQKSYFYMNDSIVDKIKSIDGIDKISTQTFLMTLDASCCDQSAQIIGIDIDTDFTVTPWMDKKFINSLDEGEIIAGDRVAVRENKTFKMFGDSYKVSAILDESGSMMDNTVFVSRKNMPVMIDKARKAGQGIVKEVGADDISAVLISVIDKSQIQQIVGKLSSIDGIDIVTTDMVSSKLSSGLKEMSTVYILIIALIVVVSILLLYFIYYITLNERKSEIEILRTIGISRRKVKRFLISEISIISFAGACLGVILGFVFYVVLYQIIKNTNKIPLVSPTIKEEIIIALYGFLITFILGPICAYTRINKVCPKEVIK</sequence>
<comment type="similarity">
    <text evidence="2">Belongs to the ABC-4 integral membrane protein family. HrtB subfamily.</text>
</comment>
<evidence type="ECO:0000256" key="4">
    <source>
        <dbReference type="ARBA" id="ARBA00016962"/>
    </source>
</evidence>
<evidence type="ECO:0000256" key="2">
    <source>
        <dbReference type="ARBA" id="ARBA00008697"/>
    </source>
</evidence>
<name>A0A1T4VSR1_9FIRM</name>
<dbReference type="PANTHER" id="PTHR43738">
    <property type="entry name" value="ABC TRANSPORTER, MEMBRANE PROTEIN"/>
    <property type="match status" value="1"/>
</dbReference>
<feature type="transmembrane region" description="Helical" evidence="10">
    <location>
        <begin position="359"/>
        <end position="381"/>
    </location>
</feature>
<keyword evidence="5" id="KW-1003">Cell membrane</keyword>
<gene>
    <name evidence="12" type="ORF">SAMN02745111_01515</name>
</gene>
<dbReference type="PANTHER" id="PTHR43738:SF2">
    <property type="entry name" value="ABC TRANSPORTER PERMEASE"/>
    <property type="match status" value="1"/>
</dbReference>
<protein>
    <recommendedName>
        <fullName evidence="4">Putative hemin transport system permease protein HrtB</fullName>
    </recommendedName>
</protein>
<comment type="subcellular location">
    <subcellularLocation>
        <location evidence="1">Cell membrane</location>
        <topology evidence="1">Multi-pass membrane protein</topology>
    </subcellularLocation>
</comment>
<feature type="domain" description="ABC3 transporter permease C-terminal" evidence="11">
    <location>
        <begin position="266"/>
        <end position="381"/>
    </location>
</feature>
<evidence type="ECO:0000313" key="12">
    <source>
        <dbReference type="EMBL" id="SKA68020.1"/>
    </source>
</evidence>
<evidence type="ECO:0000256" key="9">
    <source>
        <dbReference type="ARBA" id="ARBA00024973"/>
    </source>
</evidence>
<proteinExistence type="inferred from homology"/>
<keyword evidence="6 10" id="KW-0812">Transmembrane</keyword>
<evidence type="ECO:0000256" key="8">
    <source>
        <dbReference type="ARBA" id="ARBA00023136"/>
    </source>
</evidence>
<evidence type="ECO:0000259" key="11">
    <source>
        <dbReference type="Pfam" id="PF02687"/>
    </source>
</evidence>
<keyword evidence="8 10" id="KW-0472">Membrane</keyword>
<keyword evidence="7 10" id="KW-1133">Transmembrane helix</keyword>
<keyword evidence="13" id="KW-1185">Reference proteome</keyword>
<comment type="function">
    <text evidence="9">Part of the ABC transporter complex hrt involved in hemin import. Responsible for the translocation of the substrate across the membrane.</text>
</comment>
<dbReference type="GO" id="GO:0005886">
    <property type="term" value="C:plasma membrane"/>
    <property type="evidence" value="ECO:0007669"/>
    <property type="project" value="UniProtKB-SubCell"/>
</dbReference>
<dbReference type="InterPro" id="IPR051125">
    <property type="entry name" value="ABC-4/HrtB_transporter"/>
</dbReference>
<feature type="transmembrane region" description="Helical" evidence="10">
    <location>
        <begin position="20"/>
        <end position="43"/>
    </location>
</feature>
<evidence type="ECO:0000256" key="10">
    <source>
        <dbReference type="SAM" id="Phobius"/>
    </source>
</evidence>
<dbReference type="Proteomes" id="UP000190814">
    <property type="component" value="Unassembled WGS sequence"/>
</dbReference>
<dbReference type="STRING" id="39495.SAMN02745111_01515"/>
<evidence type="ECO:0000256" key="3">
    <source>
        <dbReference type="ARBA" id="ARBA00011131"/>
    </source>
</evidence>
<dbReference type="AlphaFoldDB" id="A0A1T4VSR1"/>
<accession>A0A1T4VSR1</accession>
<evidence type="ECO:0000256" key="6">
    <source>
        <dbReference type="ARBA" id="ARBA00022692"/>
    </source>
</evidence>
<feature type="transmembrane region" description="Helical" evidence="10">
    <location>
        <begin position="264"/>
        <end position="286"/>
    </location>
</feature>
<reference evidence="12 13" key="1">
    <citation type="submission" date="2017-02" db="EMBL/GenBank/DDBJ databases">
        <authorList>
            <person name="Peterson S.W."/>
        </authorList>
    </citation>
    <scope>NUCLEOTIDE SEQUENCE [LARGE SCALE GENOMIC DNA]</scope>
    <source>
        <strain evidence="12 13">ATCC 35992</strain>
    </source>
</reference>
<comment type="subunit">
    <text evidence="3">The complex is composed of two ATP-binding proteins (HrtA), two transmembrane proteins (HrtB) and a solute-binding protein.</text>
</comment>
<evidence type="ECO:0000313" key="13">
    <source>
        <dbReference type="Proteomes" id="UP000190814"/>
    </source>
</evidence>
<organism evidence="12 13">
    <name type="scientific">Eubacterium uniforme</name>
    <dbReference type="NCBI Taxonomy" id="39495"/>
    <lineage>
        <taxon>Bacteria</taxon>
        <taxon>Bacillati</taxon>
        <taxon>Bacillota</taxon>
        <taxon>Clostridia</taxon>
        <taxon>Eubacteriales</taxon>
        <taxon>Eubacteriaceae</taxon>
        <taxon>Eubacterium</taxon>
    </lineage>
</organism>